<dbReference type="SMART" id="SM00384">
    <property type="entry name" value="AT_hook"/>
    <property type="match status" value="3"/>
</dbReference>
<feature type="compositionally biased region" description="Acidic residues" evidence="1">
    <location>
        <begin position="349"/>
        <end position="364"/>
    </location>
</feature>
<dbReference type="EMBL" id="ML143548">
    <property type="protein sequence ID" value="TBU22293.1"/>
    <property type="molecule type" value="Genomic_DNA"/>
</dbReference>
<dbReference type="PRINTS" id="PR00929">
    <property type="entry name" value="ATHOOK"/>
</dbReference>
<feature type="compositionally biased region" description="Acidic residues" evidence="1">
    <location>
        <begin position="301"/>
        <end position="314"/>
    </location>
</feature>
<dbReference type="OrthoDB" id="3245731at2759"/>
<dbReference type="GO" id="GO:0003677">
    <property type="term" value="F:DNA binding"/>
    <property type="evidence" value="ECO:0007669"/>
    <property type="project" value="InterPro"/>
</dbReference>
<evidence type="ECO:0000313" key="2">
    <source>
        <dbReference type="EMBL" id="TBU22293.1"/>
    </source>
</evidence>
<dbReference type="Proteomes" id="UP000292957">
    <property type="component" value="Unassembled WGS sequence"/>
</dbReference>
<accession>A0A4V2JYS3</accession>
<feature type="compositionally biased region" description="Basic and acidic residues" evidence="1">
    <location>
        <begin position="494"/>
        <end position="503"/>
    </location>
</feature>
<feature type="compositionally biased region" description="Polar residues" evidence="1">
    <location>
        <begin position="417"/>
        <end position="426"/>
    </location>
</feature>
<name>A0A4V2JYS3_9APHY</name>
<dbReference type="InterPro" id="IPR017956">
    <property type="entry name" value="AT_hook_DNA-bd_motif"/>
</dbReference>
<feature type="region of interest" description="Disordered" evidence="1">
    <location>
        <begin position="1"/>
        <end position="63"/>
    </location>
</feature>
<feature type="compositionally biased region" description="Polar residues" evidence="1">
    <location>
        <begin position="43"/>
        <end position="53"/>
    </location>
</feature>
<feature type="compositionally biased region" description="Basic and acidic residues" evidence="1">
    <location>
        <begin position="442"/>
        <end position="451"/>
    </location>
</feature>
<evidence type="ECO:0000256" key="1">
    <source>
        <dbReference type="SAM" id="MobiDB-lite"/>
    </source>
</evidence>
<reference evidence="2" key="1">
    <citation type="submission" date="2019-01" db="EMBL/GenBank/DDBJ databases">
        <title>Draft genome sequences of three monokaryotic isolates of the white-rot basidiomycete fungus Dichomitus squalens.</title>
        <authorList>
            <consortium name="DOE Joint Genome Institute"/>
            <person name="Lopez S.C."/>
            <person name="Andreopoulos B."/>
            <person name="Pangilinan J."/>
            <person name="Lipzen A."/>
            <person name="Riley R."/>
            <person name="Ahrendt S."/>
            <person name="Ng V."/>
            <person name="Barry K."/>
            <person name="Daum C."/>
            <person name="Grigoriev I.V."/>
            <person name="Hilden K.S."/>
            <person name="Makela M.R."/>
            <person name="de Vries R.P."/>
        </authorList>
    </citation>
    <scope>NUCLEOTIDE SEQUENCE [LARGE SCALE GENOMIC DNA]</scope>
    <source>
        <strain evidence="2">OM18370.1</strain>
    </source>
</reference>
<proteinExistence type="predicted"/>
<dbReference type="AlphaFoldDB" id="A0A4V2JYS3"/>
<sequence>MVFGFFSRKAQPPPETVPLPPSPTASTSNANPSPPSKVEKNVQLRTPSPSVESASIAKVRSASPSTKIARLSIEERQASPTRRGSLPGPNPFTAIAPNPAFVPPEPTVESLTTHIAAIPPKVLHAYVLARIPNVPEDTLPTLAALFAELAPPPKVHCVRCHKDYVEVENDDRSCLVPHDDESAEVERVGTARRAGRVPGTVGATFETLWGCCGKVVEGDGDQGPPDGWCYEGMHTVRLRPPLPLFPTDIKRARFRADSTPHDDKLVSCLRLNCHGIRATMPRGARSVRKRPRSVNLKEMSTEEDESEGEPDSGVDEIVGKTASASGRGRPKGSKNKDKGKGKARATAADENEDEHDQMDVDEPQAESASVAGSVRGRGRPPKSKTQPPGSAAKRRARVMDPRVVPGTDGEDDDDVQSVRSAPTASAQKRRGRAPKSKATISDSDREAEGHLHTPAKRVSAGKPRTRSLSRTRGGDASDASMGARPKSKARARKVKEANARDDAEAADGDDEKPKKRRRVVDS</sequence>
<feature type="region of interest" description="Disordered" evidence="1">
    <location>
        <begin position="282"/>
        <end position="522"/>
    </location>
</feature>
<organism evidence="2">
    <name type="scientific">Dichomitus squalens</name>
    <dbReference type="NCBI Taxonomy" id="114155"/>
    <lineage>
        <taxon>Eukaryota</taxon>
        <taxon>Fungi</taxon>
        <taxon>Dikarya</taxon>
        <taxon>Basidiomycota</taxon>
        <taxon>Agaricomycotina</taxon>
        <taxon>Agaricomycetes</taxon>
        <taxon>Polyporales</taxon>
        <taxon>Polyporaceae</taxon>
        <taxon>Dichomitus</taxon>
    </lineage>
</organism>
<gene>
    <name evidence="2" type="ORF">BD311DRAFT_811605</name>
</gene>
<protein>
    <submittedName>
        <fullName evidence="2">Uncharacterized protein</fullName>
    </submittedName>
</protein>
<feature type="compositionally biased region" description="Pro residues" evidence="1">
    <location>
        <begin position="11"/>
        <end position="23"/>
    </location>
</feature>